<evidence type="ECO:0008006" key="4">
    <source>
        <dbReference type="Google" id="ProtNLM"/>
    </source>
</evidence>
<dbReference type="Proteomes" id="UP001596220">
    <property type="component" value="Unassembled WGS sequence"/>
</dbReference>
<dbReference type="InterPro" id="IPR027417">
    <property type="entry name" value="P-loop_NTPase"/>
</dbReference>
<dbReference type="Gene3D" id="3.40.50.300">
    <property type="entry name" value="P-loop containing nucleotide triphosphate hydrolases"/>
    <property type="match status" value="1"/>
</dbReference>
<name>A0ABW1NY54_9PSEU</name>
<keyword evidence="3" id="KW-1185">Reference proteome</keyword>
<protein>
    <recommendedName>
        <fullName evidence="4">AAA ATPase-like protein</fullName>
    </recommendedName>
</protein>
<dbReference type="EMBL" id="JBHSQO010000001">
    <property type="protein sequence ID" value="MFC6087981.1"/>
    <property type="molecule type" value="Genomic_DNA"/>
</dbReference>
<dbReference type="RefSeq" id="WP_380632030.1">
    <property type="nucleotide sequence ID" value="NZ_JBHSQO010000001.1"/>
</dbReference>
<organism evidence="2 3">
    <name type="scientific">Saccharothrix lopnurensis</name>
    <dbReference type="NCBI Taxonomy" id="1670621"/>
    <lineage>
        <taxon>Bacteria</taxon>
        <taxon>Bacillati</taxon>
        <taxon>Actinomycetota</taxon>
        <taxon>Actinomycetes</taxon>
        <taxon>Pseudonocardiales</taxon>
        <taxon>Pseudonocardiaceae</taxon>
        <taxon>Saccharothrix</taxon>
    </lineage>
</organism>
<evidence type="ECO:0000313" key="3">
    <source>
        <dbReference type="Proteomes" id="UP001596220"/>
    </source>
</evidence>
<feature type="compositionally biased region" description="Pro residues" evidence="1">
    <location>
        <begin position="31"/>
        <end position="41"/>
    </location>
</feature>
<accession>A0ABW1NY54</accession>
<reference evidence="3" key="1">
    <citation type="journal article" date="2019" name="Int. J. Syst. Evol. Microbiol.">
        <title>The Global Catalogue of Microorganisms (GCM) 10K type strain sequencing project: providing services to taxonomists for standard genome sequencing and annotation.</title>
        <authorList>
            <consortium name="The Broad Institute Genomics Platform"/>
            <consortium name="The Broad Institute Genome Sequencing Center for Infectious Disease"/>
            <person name="Wu L."/>
            <person name="Ma J."/>
        </authorList>
    </citation>
    <scope>NUCLEOTIDE SEQUENCE [LARGE SCALE GENOMIC DNA]</scope>
    <source>
        <strain evidence="3">CGMCC 4.7246</strain>
    </source>
</reference>
<comment type="caution">
    <text evidence="2">The sequence shown here is derived from an EMBL/GenBank/DDBJ whole genome shotgun (WGS) entry which is preliminary data.</text>
</comment>
<evidence type="ECO:0000313" key="2">
    <source>
        <dbReference type="EMBL" id="MFC6087981.1"/>
    </source>
</evidence>
<feature type="region of interest" description="Disordered" evidence="1">
    <location>
        <begin position="16"/>
        <end position="42"/>
    </location>
</feature>
<evidence type="ECO:0000256" key="1">
    <source>
        <dbReference type="SAM" id="MobiDB-lite"/>
    </source>
</evidence>
<sequence length="126" mass="13137">MRTLFDLARELDALRARAARGTRPTTSAPGSPRPRQLPPDVPAFTGRTGALTDLDVLLDGAAGRARVAVVSAIAGVGKTALALRVAAEPARSRPDRRLADLVEELSAEQHRPDLLDAGGDALVAAL</sequence>
<gene>
    <name evidence="2" type="ORF">ACFP3R_01720</name>
</gene>
<proteinExistence type="predicted"/>